<evidence type="ECO:0000256" key="4">
    <source>
        <dbReference type="ARBA" id="ARBA00022982"/>
    </source>
</evidence>
<evidence type="ECO:0000256" key="7">
    <source>
        <dbReference type="SAM" id="SignalP"/>
    </source>
</evidence>
<reference evidence="9 10" key="1">
    <citation type="submission" date="2019-03" db="EMBL/GenBank/DDBJ databases">
        <title>Genomic Encyclopedia of Type Strains, Phase IV (KMG-IV): sequencing the most valuable type-strain genomes for metagenomic binning, comparative biology and taxonomic classification.</title>
        <authorList>
            <person name="Goeker M."/>
        </authorList>
    </citation>
    <scope>NUCLEOTIDE SEQUENCE [LARGE SCALE GENOMIC DNA]</scope>
    <source>
        <strain evidence="9 10">DSM 25488</strain>
    </source>
</reference>
<feature type="chain" id="PRO_5020808649" evidence="7">
    <location>
        <begin position="19"/>
        <end position="108"/>
    </location>
</feature>
<dbReference type="GO" id="GO:0020037">
    <property type="term" value="F:heme binding"/>
    <property type="evidence" value="ECO:0007669"/>
    <property type="project" value="InterPro"/>
</dbReference>
<dbReference type="SUPFAM" id="SSF46626">
    <property type="entry name" value="Cytochrome c"/>
    <property type="match status" value="1"/>
</dbReference>
<evidence type="ECO:0000256" key="1">
    <source>
        <dbReference type="ARBA" id="ARBA00022448"/>
    </source>
</evidence>
<keyword evidence="3 6" id="KW-0479">Metal-binding</keyword>
<evidence type="ECO:0000256" key="2">
    <source>
        <dbReference type="ARBA" id="ARBA00022617"/>
    </source>
</evidence>
<accession>A0A4R6XI77</accession>
<dbReference type="InterPro" id="IPR050597">
    <property type="entry name" value="Cytochrome_c_Oxidase_Subunit"/>
</dbReference>
<protein>
    <submittedName>
        <fullName evidence="9">Cytochrome c553</fullName>
    </submittedName>
</protein>
<dbReference type="PANTHER" id="PTHR33751">
    <property type="entry name" value="CBB3-TYPE CYTOCHROME C OXIDASE SUBUNIT FIXP"/>
    <property type="match status" value="1"/>
</dbReference>
<keyword evidence="7" id="KW-0732">Signal</keyword>
<evidence type="ECO:0000313" key="9">
    <source>
        <dbReference type="EMBL" id="TDR17544.1"/>
    </source>
</evidence>
<dbReference type="AlphaFoldDB" id="A0A4R6XI77"/>
<dbReference type="PRINTS" id="PR00605">
    <property type="entry name" value="CYTCHROMECIC"/>
</dbReference>
<evidence type="ECO:0000256" key="5">
    <source>
        <dbReference type="ARBA" id="ARBA00023004"/>
    </source>
</evidence>
<dbReference type="PROSITE" id="PS51007">
    <property type="entry name" value="CYTC"/>
    <property type="match status" value="1"/>
</dbReference>
<keyword evidence="4" id="KW-0249">Electron transport</keyword>
<organism evidence="9 10">
    <name type="scientific">Marinicella litoralis</name>
    <dbReference type="NCBI Taxonomy" id="644220"/>
    <lineage>
        <taxon>Bacteria</taxon>
        <taxon>Pseudomonadati</taxon>
        <taxon>Pseudomonadota</taxon>
        <taxon>Gammaproteobacteria</taxon>
        <taxon>Lysobacterales</taxon>
        <taxon>Marinicellaceae</taxon>
        <taxon>Marinicella</taxon>
    </lineage>
</organism>
<feature type="domain" description="Cytochrome c" evidence="8">
    <location>
        <begin position="19"/>
        <end position="98"/>
    </location>
</feature>
<keyword evidence="2 6" id="KW-0349">Heme</keyword>
<dbReference type="EMBL" id="SNZB01000006">
    <property type="protein sequence ID" value="TDR17544.1"/>
    <property type="molecule type" value="Genomic_DNA"/>
</dbReference>
<dbReference type="OrthoDB" id="9796421at2"/>
<proteinExistence type="predicted"/>
<dbReference type="InterPro" id="IPR036909">
    <property type="entry name" value="Cyt_c-like_dom_sf"/>
</dbReference>
<evidence type="ECO:0000256" key="3">
    <source>
        <dbReference type="ARBA" id="ARBA00022723"/>
    </source>
</evidence>
<evidence type="ECO:0000259" key="8">
    <source>
        <dbReference type="PROSITE" id="PS51007"/>
    </source>
</evidence>
<keyword evidence="1" id="KW-0813">Transport</keyword>
<comment type="caution">
    <text evidence="9">The sequence shown here is derived from an EMBL/GenBank/DDBJ whole genome shotgun (WGS) entry which is preliminary data.</text>
</comment>
<evidence type="ECO:0000313" key="10">
    <source>
        <dbReference type="Proteomes" id="UP000295724"/>
    </source>
</evidence>
<dbReference type="Gene3D" id="1.10.760.10">
    <property type="entry name" value="Cytochrome c-like domain"/>
    <property type="match status" value="1"/>
</dbReference>
<name>A0A4R6XI77_9GAMM</name>
<dbReference type="GO" id="GO:0005506">
    <property type="term" value="F:iron ion binding"/>
    <property type="evidence" value="ECO:0007669"/>
    <property type="project" value="InterPro"/>
</dbReference>
<dbReference type="RefSeq" id="WP_099018905.1">
    <property type="nucleotide sequence ID" value="NZ_NIHB01000002.1"/>
</dbReference>
<dbReference type="InterPro" id="IPR008168">
    <property type="entry name" value="Cyt_C_IC"/>
</dbReference>
<keyword evidence="10" id="KW-1185">Reference proteome</keyword>
<sequence length="108" mass="11728">MKNIFLLSLLVFASATYAGDAELGKAKAEQVCKTCHGMDGAGIDDTYPKLAGQYADYMAQALKDYRSGARKNAIMSGFAATLTDEDIENVAKYYSTLKEGRLTDLTIK</sequence>
<dbReference type="InterPro" id="IPR009056">
    <property type="entry name" value="Cyt_c-like_dom"/>
</dbReference>
<dbReference type="GO" id="GO:0009055">
    <property type="term" value="F:electron transfer activity"/>
    <property type="evidence" value="ECO:0007669"/>
    <property type="project" value="InterPro"/>
</dbReference>
<keyword evidence="5 6" id="KW-0408">Iron</keyword>
<dbReference type="Proteomes" id="UP000295724">
    <property type="component" value="Unassembled WGS sequence"/>
</dbReference>
<dbReference type="Pfam" id="PF00034">
    <property type="entry name" value="Cytochrom_C"/>
    <property type="match status" value="1"/>
</dbReference>
<gene>
    <name evidence="9" type="ORF">C8D91_2603</name>
</gene>
<dbReference type="PANTHER" id="PTHR33751:SF9">
    <property type="entry name" value="CYTOCHROME C4"/>
    <property type="match status" value="1"/>
</dbReference>
<evidence type="ECO:0000256" key="6">
    <source>
        <dbReference type="PROSITE-ProRule" id="PRU00433"/>
    </source>
</evidence>
<feature type="signal peptide" evidence="7">
    <location>
        <begin position="1"/>
        <end position="18"/>
    </location>
</feature>